<feature type="chain" id="PRO_5012894914" evidence="1">
    <location>
        <begin position="26"/>
        <end position="139"/>
    </location>
</feature>
<dbReference type="Proteomes" id="UP000218689">
    <property type="component" value="Unassembled WGS sequence"/>
</dbReference>
<evidence type="ECO:0000313" key="2">
    <source>
        <dbReference type="EMBL" id="GAX48311.1"/>
    </source>
</evidence>
<comment type="caution">
    <text evidence="2">The sequence shown here is derived from an EMBL/GenBank/DDBJ whole genome shotgun (WGS) entry which is preliminary data.</text>
</comment>
<dbReference type="AlphaFoldDB" id="A0A224XFI0"/>
<keyword evidence="3" id="KW-1185">Reference proteome</keyword>
<proteinExistence type="predicted"/>
<organism evidence="2 3">
    <name type="scientific">Pseudolactococcus reticulitermitis</name>
    <dbReference type="NCBI Taxonomy" id="2025039"/>
    <lineage>
        <taxon>Bacteria</taxon>
        <taxon>Bacillati</taxon>
        <taxon>Bacillota</taxon>
        <taxon>Bacilli</taxon>
        <taxon>Lactobacillales</taxon>
        <taxon>Streptococcaceae</taxon>
        <taxon>Pseudolactococcus</taxon>
    </lineage>
</organism>
<protein>
    <submittedName>
        <fullName evidence="2">Uncharacterized protein</fullName>
    </submittedName>
</protein>
<accession>A0A224XFI0</accession>
<evidence type="ECO:0000256" key="1">
    <source>
        <dbReference type="SAM" id="SignalP"/>
    </source>
</evidence>
<keyword evidence="1" id="KW-0732">Signal</keyword>
<reference evidence="3" key="1">
    <citation type="submission" date="2017-08" db="EMBL/GenBank/DDBJ databases">
        <title>Draft genome sequence of Lactococcus sp. strain Rs-Y01, isolated from the gut of the lower termite Reticulitermes speratus.</title>
        <authorList>
            <person name="Ohkuma M."/>
            <person name="Yuki M."/>
        </authorList>
    </citation>
    <scope>NUCLEOTIDE SEQUENCE [LARGE SCALE GENOMIC DNA]</scope>
    <source>
        <strain evidence="3">Rs-Y01</strain>
    </source>
</reference>
<gene>
    <name evidence="2" type="ORF">RsY01_1927</name>
</gene>
<sequence length="139" mass="15493">MDKKKLALISVATLLSFGVTGFASSDETVREPNQSQQVSTVQKDFDTSNIVSVFYDGKDTHVALTNGEKWTLEDYEGKLGEFEFSSQIEPVRTRGIPTSWYFTSSWSGYGNGMPSRVYIDKTLLFYYGDHVPRVAASPA</sequence>
<name>A0A224XFI0_9LACT</name>
<dbReference type="RefSeq" id="WP_094785323.1">
    <property type="nucleotide sequence ID" value="NZ_BEDT01000005.1"/>
</dbReference>
<dbReference type="EMBL" id="BEDT01000005">
    <property type="protein sequence ID" value="GAX48311.1"/>
    <property type="molecule type" value="Genomic_DNA"/>
</dbReference>
<evidence type="ECO:0000313" key="3">
    <source>
        <dbReference type="Proteomes" id="UP000218689"/>
    </source>
</evidence>
<feature type="signal peptide" evidence="1">
    <location>
        <begin position="1"/>
        <end position="25"/>
    </location>
</feature>
<dbReference type="OrthoDB" id="1443345at1239"/>